<sequence length="491" mass="53833">MKNYRRYKTKIAAAITAALMIGCTGDFEEINTNPNDPVVVPTSYLLTQAQRNTLAQQSYFTTNLYAQLFAETQYTNTSRYETEQASFDGFYQGPLADLQEIIDLNTNESTKESAEVLSSGSNANQLAVARILKAYNFQILTDTWGDIPYKDALLGMENLSPAYTPQSEIYTDLVSELKAAAAQIDAGAGVEGDVIYGGDMDLWKKFANSLLLRVGIRMSEANPDLAKDAITSALAGGVFENNDESAVFNYLSASVNSNPIYSHFHVSNRTDYAISNVLVNFMKGVSDPRLPVYANPTENSVEAGTPEYVGELYGVTQAQAGATTNASISFLGDYWKESPATAIIIMSYSEVLFIQAEAAARGWASGDAEELYNAAIEASLNYYGITDEDVINDYIAQTGVQFDAGNYKKSIGEQKWISLYAVGHEPWSEWRRLGYPVLSPAPAAVEGRGIPLRLTYATREYTLNAENVNEAVKRQAASGTLHMSDAVWWDE</sequence>
<evidence type="ECO:0000313" key="2">
    <source>
        <dbReference type="EMBL" id="MFD0998783.1"/>
    </source>
</evidence>
<keyword evidence="1" id="KW-0732">Signal</keyword>
<accession>A0ABW3JYW9</accession>
<organism evidence="2 3">
    <name type="scientific">Ohtaekwangia kribbensis</name>
    <dbReference type="NCBI Taxonomy" id="688913"/>
    <lineage>
        <taxon>Bacteria</taxon>
        <taxon>Pseudomonadati</taxon>
        <taxon>Bacteroidota</taxon>
        <taxon>Cytophagia</taxon>
        <taxon>Cytophagales</taxon>
        <taxon>Fulvivirgaceae</taxon>
        <taxon>Ohtaekwangia</taxon>
    </lineage>
</organism>
<dbReference type="PROSITE" id="PS51257">
    <property type="entry name" value="PROKAR_LIPOPROTEIN"/>
    <property type="match status" value="1"/>
</dbReference>
<dbReference type="RefSeq" id="WP_377576044.1">
    <property type="nucleotide sequence ID" value="NZ_JBHTKA010000001.1"/>
</dbReference>
<gene>
    <name evidence="2" type="ORF">ACFQ21_05670</name>
</gene>
<evidence type="ECO:0000256" key="1">
    <source>
        <dbReference type="SAM" id="SignalP"/>
    </source>
</evidence>
<name>A0ABW3JYW9_9BACT</name>
<dbReference type="Proteomes" id="UP001597112">
    <property type="component" value="Unassembled WGS sequence"/>
</dbReference>
<keyword evidence="3" id="KW-1185">Reference proteome</keyword>
<dbReference type="Pfam" id="PF12771">
    <property type="entry name" value="SusD-like_2"/>
    <property type="match status" value="1"/>
</dbReference>
<feature type="chain" id="PRO_5045968512" evidence="1">
    <location>
        <begin position="29"/>
        <end position="491"/>
    </location>
</feature>
<dbReference type="InterPro" id="IPR041662">
    <property type="entry name" value="SusD-like_2"/>
</dbReference>
<dbReference type="InterPro" id="IPR011990">
    <property type="entry name" value="TPR-like_helical_dom_sf"/>
</dbReference>
<keyword evidence="2" id="KW-0449">Lipoprotein</keyword>
<comment type="caution">
    <text evidence="2">The sequence shown here is derived from an EMBL/GenBank/DDBJ whole genome shotgun (WGS) entry which is preliminary data.</text>
</comment>
<protein>
    <submittedName>
        <fullName evidence="2">SusD/RagB family nutrient-binding outer membrane lipoprotein</fullName>
    </submittedName>
</protein>
<feature type="signal peptide" evidence="1">
    <location>
        <begin position="1"/>
        <end position="28"/>
    </location>
</feature>
<reference evidence="3" key="1">
    <citation type="journal article" date="2019" name="Int. J. Syst. Evol. Microbiol.">
        <title>The Global Catalogue of Microorganisms (GCM) 10K type strain sequencing project: providing services to taxonomists for standard genome sequencing and annotation.</title>
        <authorList>
            <consortium name="The Broad Institute Genomics Platform"/>
            <consortium name="The Broad Institute Genome Sequencing Center for Infectious Disease"/>
            <person name="Wu L."/>
            <person name="Ma J."/>
        </authorList>
    </citation>
    <scope>NUCLEOTIDE SEQUENCE [LARGE SCALE GENOMIC DNA]</scope>
    <source>
        <strain evidence="3">CCUG 58938</strain>
    </source>
</reference>
<evidence type="ECO:0000313" key="3">
    <source>
        <dbReference type="Proteomes" id="UP001597112"/>
    </source>
</evidence>
<proteinExistence type="predicted"/>
<dbReference type="EMBL" id="JBHTKA010000001">
    <property type="protein sequence ID" value="MFD0998783.1"/>
    <property type="molecule type" value="Genomic_DNA"/>
</dbReference>
<dbReference type="Gene3D" id="1.25.40.390">
    <property type="match status" value="1"/>
</dbReference>
<dbReference type="SUPFAM" id="SSF48452">
    <property type="entry name" value="TPR-like"/>
    <property type="match status" value="1"/>
</dbReference>